<organism evidence="2 3">
    <name type="scientific">Phytophthora palmivora</name>
    <dbReference type="NCBI Taxonomy" id="4796"/>
    <lineage>
        <taxon>Eukaryota</taxon>
        <taxon>Sar</taxon>
        <taxon>Stramenopiles</taxon>
        <taxon>Oomycota</taxon>
        <taxon>Peronosporomycetes</taxon>
        <taxon>Peronosporales</taxon>
        <taxon>Peronosporaceae</taxon>
        <taxon>Phytophthora</taxon>
    </lineage>
</organism>
<sequence>MELDTSVQSSIHSYQCRKLGHMQGSLLLKPMGSKVLCHDPQASGSPVEAENPTAEYRSPHGTSANGAHRGGLAPGNLGTLETREINDGLLEVHTMYLSTRNLDPKHTGLPNSSKFGPKWIGPYTVVREVHNYAYKLNIQAGNKLNPGFNTGSLKPYKESARLSKTSEVIVADGSVGHVIKSIKGKRRRKRRTKSLTSISHVSSQAQLKSATSPPQLGEDHYHISYGVTGNRVIAVVVHLDALLEVSELLKFEKSSTKGFLAELKTGEFAEIVLLKPEAFPEDVKSSSVMDEDVLQGFTKKSATGVDSEILKTEE</sequence>
<dbReference type="AlphaFoldDB" id="A0A2P4XNR7"/>
<keyword evidence="3" id="KW-1185">Reference proteome</keyword>
<gene>
    <name evidence="2" type="ORF">PHPALM_16853</name>
</gene>
<feature type="region of interest" description="Disordered" evidence="1">
    <location>
        <begin position="40"/>
        <end position="77"/>
    </location>
</feature>
<name>A0A2P4XNR7_9STRA</name>
<dbReference type="EMBL" id="NCKW01009463">
    <property type="protein sequence ID" value="POM67187.1"/>
    <property type="molecule type" value="Genomic_DNA"/>
</dbReference>
<evidence type="ECO:0000313" key="3">
    <source>
        <dbReference type="Proteomes" id="UP000237271"/>
    </source>
</evidence>
<accession>A0A2P4XNR7</accession>
<dbReference type="Proteomes" id="UP000237271">
    <property type="component" value="Unassembled WGS sequence"/>
</dbReference>
<reference evidence="2 3" key="1">
    <citation type="journal article" date="2017" name="Genome Biol. Evol.">
        <title>Phytophthora megakarya and P. palmivora, closely related causal agents of cacao black pod rot, underwent increases in genome sizes and gene numbers by different mechanisms.</title>
        <authorList>
            <person name="Ali S.S."/>
            <person name="Shao J."/>
            <person name="Lary D.J."/>
            <person name="Kronmiller B."/>
            <person name="Shen D."/>
            <person name="Strem M.D."/>
            <person name="Amoako-Attah I."/>
            <person name="Akrofi A.Y."/>
            <person name="Begoude B.A."/>
            <person name="Ten Hoopen G.M."/>
            <person name="Coulibaly K."/>
            <person name="Kebe B.I."/>
            <person name="Melnick R.L."/>
            <person name="Guiltinan M.J."/>
            <person name="Tyler B.M."/>
            <person name="Meinhardt L.W."/>
            <person name="Bailey B.A."/>
        </authorList>
    </citation>
    <scope>NUCLEOTIDE SEQUENCE [LARGE SCALE GENOMIC DNA]</scope>
    <source>
        <strain evidence="3">sbr112.9</strain>
    </source>
</reference>
<comment type="caution">
    <text evidence="2">The sequence shown here is derived from an EMBL/GenBank/DDBJ whole genome shotgun (WGS) entry which is preliminary data.</text>
</comment>
<protein>
    <submittedName>
        <fullName evidence="2">Uncharacterized protein</fullName>
    </submittedName>
</protein>
<evidence type="ECO:0000256" key="1">
    <source>
        <dbReference type="SAM" id="MobiDB-lite"/>
    </source>
</evidence>
<proteinExistence type="predicted"/>
<dbReference type="OrthoDB" id="102286at2759"/>
<evidence type="ECO:0000313" key="2">
    <source>
        <dbReference type="EMBL" id="POM67187.1"/>
    </source>
</evidence>